<feature type="domain" description="Dipeptidylpeptidase IV N-terminal" evidence="2">
    <location>
        <begin position="124"/>
        <end position="440"/>
    </location>
</feature>
<dbReference type="Gene3D" id="3.40.50.1820">
    <property type="entry name" value="alpha/beta hydrolase"/>
    <property type="match status" value="1"/>
</dbReference>
<evidence type="ECO:0000313" key="3">
    <source>
        <dbReference type="EMBL" id="MDY0748311.1"/>
    </source>
</evidence>
<dbReference type="SUPFAM" id="SSF82171">
    <property type="entry name" value="DPP6 N-terminal domain-like"/>
    <property type="match status" value="1"/>
</dbReference>
<proteinExistence type="predicted"/>
<dbReference type="InterPro" id="IPR001375">
    <property type="entry name" value="Peptidase_S9_cat"/>
</dbReference>
<organism evidence="3 4">
    <name type="scientific">Roseateles agri</name>
    <dbReference type="NCBI Taxonomy" id="3098619"/>
    <lineage>
        <taxon>Bacteria</taxon>
        <taxon>Pseudomonadati</taxon>
        <taxon>Pseudomonadota</taxon>
        <taxon>Betaproteobacteria</taxon>
        <taxon>Burkholderiales</taxon>
        <taxon>Sphaerotilaceae</taxon>
        <taxon>Roseateles</taxon>
    </lineage>
</organism>
<dbReference type="Gene3D" id="2.140.10.30">
    <property type="entry name" value="Dipeptidylpeptidase IV, N-terminal domain"/>
    <property type="match status" value="1"/>
</dbReference>
<dbReference type="InterPro" id="IPR029058">
    <property type="entry name" value="AB_hydrolase_fold"/>
</dbReference>
<protein>
    <submittedName>
        <fullName evidence="3">DPP IV N-terminal domain-containing protein</fullName>
    </submittedName>
</protein>
<feature type="domain" description="Peptidase S9 prolyl oligopeptidase catalytic" evidence="1">
    <location>
        <begin position="538"/>
        <end position="733"/>
    </location>
</feature>
<dbReference type="PANTHER" id="PTHR11731:SF193">
    <property type="entry name" value="DIPEPTIDYL PEPTIDASE 9"/>
    <property type="match status" value="1"/>
</dbReference>
<sequence>MTSLLTAALSLSAQAAEISLERITSDPPLQGSLPQQAEISPGGAWVTYLRPSAQDSEQLELWAQPAAGGDPQMLASAAQLLGGQQQKLSEAEKMALERKRISQSGITSYRWCGEGDQALVFPLSGDLYLLRLGQPAQRLTHDPDQPKQDPVCSPDGHSIAYVKAGKVWVQPLDGGGEARVLTPDAAGAVSYGLAEFIAAEELGRQRGFWWSPDGKRLLVLRVDESGVPLKTRAQIFADHTAMTEQRYPSAGEANAKVTALSIDIASGAQTPLLLPAEAEYIARAGWFADGTPWLQWLRRDQTLLALTEFDPRTATPRLLIEERDAAWVETHDDMVELKGLQLSGKPALLWSSERSGRKQLIAVDRKTGARHTLSKQEEPVAHLVCAGPEHIVFAGAQDRGRARELFVMDMKGKTQRLDGAAPQQWRDASGDKACTRVLVTRSAWGEPPRLELRDIAGKAPALALPGSAPDPLLAQITPQPQVLDIKAADGTTPLNAFYLPPLDGKPGPHATLVLAYGGPHASTVNWAWPRETALMAHWQRLGFGIMMVDTRGMANRDRAFTRAHHRAFGKVEVADLFAATRQLPKLVPDVDAQRIGFWGWSYGGFLAARAMLDADTPFASAAGVAPPTDWTLYDTAYTERYLGLPDGGKAETYRQANLPSRAALLSKPLLLIHGTADDNVLFDNSLQLIQALQDEGKAFELMIYPGKAHGIAGRKARLHLYRTLDGFFTRTLKP</sequence>
<evidence type="ECO:0000313" key="4">
    <source>
        <dbReference type="Proteomes" id="UP001285263"/>
    </source>
</evidence>
<dbReference type="InterPro" id="IPR050278">
    <property type="entry name" value="Serine_Prot_S9B/DPPIV"/>
</dbReference>
<accession>A0ABU5DPS0</accession>
<comment type="caution">
    <text evidence="3">The sequence shown here is derived from an EMBL/GenBank/DDBJ whole genome shotgun (WGS) entry which is preliminary data.</text>
</comment>
<dbReference type="Pfam" id="PF00326">
    <property type="entry name" value="Peptidase_S9"/>
    <property type="match status" value="1"/>
</dbReference>
<dbReference type="PANTHER" id="PTHR11731">
    <property type="entry name" value="PROTEASE FAMILY S9B,C DIPEPTIDYL-PEPTIDASE IV-RELATED"/>
    <property type="match status" value="1"/>
</dbReference>
<keyword evidence="4" id="KW-1185">Reference proteome</keyword>
<evidence type="ECO:0000259" key="1">
    <source>
        <dbReference type="Pfam" id="PF00326"/>
    </source>
</evidence>
<reference evidence="3 4" key="1">
    <citation type="submission" date="2023-11" db="EMBL/GenBank/DDBJ databases">
        <title>Paucibacter sp. nov., isolated from fresh soil in Korea.</title>
        <authorList>
            <person name="Le N.T.T."/>
        </authorList>
    </citation>
    <scope>NUCLEOTIDE SEQUENCE [LARGE SCALE GENOMIC DNA]</scope>
    <source>
        <strain evidence="3 4">R3-3</strain>
    </source>
</reference>
<gene>
    <name evidence="3" type="ORF">SNE35_27685</name>
</gene>
<dbReference type="InterPro" id="IPR002469">
    <property type="entry name" value="Peptidase_S9B_N"/>
</dbReference>
<dbReference type="Pfam" id="PF00930">
    <property type="entry name" value="DPPIV_N"/>
    <property type="match status" value="1"/>
</dbReference>
<dbReference type="RefSeq" id="WP_320426283.1">
    <property type="nucleotide sequence ID" value="NZ_JAXCLA010000010.1"/>
</dbReference>
<dbReference type="EMBL" id="JAXCLA010000010">
    <property type="protein sequence ID" value="MDY0748311.1"/>
    <property type="molecule type" value="Genomic_DNA"/>
</dbReference>
<name>A0ABU5DPS0_9BURK</name>
<evidence type="ECO:0000259" key="2">
    <source>
        <dbReference type="Pfam" id="PF00930"/>
    </source>
</evidence>
<dbReference type="SUPFAM" id="SSF53474">
    <property type="entry name" value="alpha/beta-Hydrolases"/>
    <property type="match status" value="1"/>
</dbReference>
<dbReference type="Proteomes" id="UP001285263">
    <property type="component" value="Unassembled WGS sequence"/>
</dbReference>